<keyword evidence="1" id="KW-1133">Transmembrane helix</keyword>
<protein>
    <submittedName>
        <fullName evidence="2">Uncharacterized protein</fullName>
    </submittedName>
</protein>
<keyword evidence="1" id="KW-0812">Transmembrane</keyword>
<gene>
    <name evidence="2" type="ORF">C441_13260</name>
</gene>
<organism evidence="2 3">
    <name type="scientific">Haloferax sulfurifontis ATCC BAA-897</name>
    <dbReference type="NCBI Taxonomy" id="662480"/>
    <lineage>
        <taxon>Archaea</taxon>
        <taxon>Methanobacteriati</taxon>
        <taxon>Methanobacteriota</taxon>
        <taxon>Stenosarchaea group</taxon>
        <taxon>Halobacteria</taxon>
        <taxon>Halobacteriales</taxon>
        <taxon>Haloferacaceae</taxon>
        <taxon>Haloferax</taxon>
    </lineage>
</organism>
<keyword evidence="1" id="KW-0472">Membrane</keyword>
<feature type="transmembrane region" description="Helical" evidence="1">
    <location>
        <begin position="20"/>
        <end position="38"/>
    </location>
</feature>
<comment type="caution">
    <text evidence="2">The sequence shown here is derived from an EMBL/GenBank/DDBJ whole genome shotgun (WGS) entry which is preliminary data.</text>
</comment>
<reference evidence="2 3" key="1">
    <citation type="journal article" date="2014" name="PLoS Genet.">
        <title>Phylogenetically driven sequencing of extremely halophilic archaea reveals strategies for static and dynamic osmo-response.</title>
        <authorList>
            <person name="Becker E.A."/>
            <person name="Seitzer P.M."/>
            <person name="Tritt A."/>
            <person name="Larsen D."/>
            <person name="Krusor M."/>
            <person name="Yao A.I."/>
            <person name="Wu D."/>
            <person name="Madern D."/>
            <person name="Eisen J.A."/>
            <person name="Darling A.E."/>
            <person name="Facciotti M.T."/>
        </authorList>
    </citation>
    <scope>NUCLEOTIDE SEQUENCE [LARGE SCALE GENOMIC DNA]</scope>
    <source>
        <strain evidence="2 3">ATCC BAA-897</strain>
    </source>
</reference>
<evidence type="ECO:0000313" key="2">
    <source>
        <dbReference type="EMBL" id="ELZ90250.1"/>
    </source>
</evidence>
<proteinExistence type="predicted"/>
<name>M0I094_9EURY</name>
<evidence type="ECO:0000313" key="3">
    <source>
        <dbReference type="Proteomes" id="UP000011508"/>
    </source>
</evidence>
<accession>M0I094</accession>
<keyword evidence="3" id="KW-1185">Reference proteome</keyword>
<dbReference type="AlphaFoldDB" id="M0I094"/>
<sequence length="62" mass="7136">MDDERSTFLSGYFPLRTALGAFLVFRTALGAFLLFHLFRFDLYVVRSRANNVCLSCAIAVRW</sequence>
<evidence type="ECO:0000256" key="1">
    <source>
        <dbReference type="SAM" id="Phobius"/>
    </source>
</evidence>
<dbReference type="Proteomes" id="UP000011508">
    <property type="component" value="Unassembled WGS sequence"/>
</dbReference>
<dbReference type="EMBL" id="AOLM01000022">
    <property type="protein sequence ID" value="ELZ90250.1"/>
    <property type="molecule type" value="Genomic_DNA"/>
</dbReference>